<accession>A0ABQ5E325</accession>
<comment type="caution">
    <text evidence="1">The sequence shown here is derived from an EMBL/GenBank/DDBJ whole genome shotgun (WGS) entry which is preliminary data.</text>
</comment>
<dbReference type="Proteomes" id="UP001151760">
    <property type="component" value="Unassembled WGS sequence"/>
</dbReference>
<organism evidence="1 2">
    <name type="scientific">Tanacetum coccineum</name>
    <dbReference type="NCBI Taxonomy" id="301880"/>
    <lineage>
        <taxon>Eukaryota</taxon>
        <taxon>Viridiplantae</taxon>
        <taxon>Streptophyta</taxon>
        <taxon>Embryophyta</taxon>
        <taxon>Tracheophyta</taxon>
        <taxon>Spermatophyta</taxon>
        <taxon>Magnoliopsida</taxon>
        <taxon>eudicotyledons</taxon>
        <taxon>Gunneridae</taxon>
        <taxon>Pentapetalae</taxon>
        <taxon>asterids</taxon>
        <taxon>campanulids</taxon>
        <taxon>Asterales</taxon>
        <taxon>Asteraceae</taxon>
        <taxon>Asteroideae</taxon>
        <taxon>Anthemideae</taxon>
        <taxon>Anthemidinae</taxon>
        <taxon>Tanacetum</taxon>
    </lineage>
</organism>
<sequence>MIMACLLESVRSPVRLQHTVDVEHGKNFDTKYPDFAKEPRNVRLGLAADGFNPFGNLSQAYSMWPVILTTYNLPPWLCMKESSFMLTLLIPGPKSQARTLILPTRVEGINIRRHGEVKIKRNVHGELNWTRTAILNTLLMNDKSKDTAKARQDLQMLGIRSGLWLGQTKNGKCLKPQAASRCRSLCELELICPPAPSLTYGSLEVVAGIYPPVDIRQRHVDNDQDPEVSTTSELIPLDNGLIMDSILTKLLRSRTSSSDVAIGPTDGEGGGDDCPPYHTFVPTCFCGGCLWLTKILQAKADPTTGTYDVEAIRRARPEEITAAEWDKYIKFWNDPKNLARAAQNRLNRQKSEERKRLEATGEYTNDEINALAIGGKLRGHIPGVGRREWRGVVDDEESGVLMRLNDGER</sequence>
<gene>
    <name evidence="1" type="ORF">Tco_0953943</name>
</gene>
<evidence type="ECO:0000313" key="2">
    <source>
        <dbReference type="Proteomes" id="UP001151760"/>
    </source>
</evidence>
<reference evidence="1" key="1">
    <citation type="journal article" date="2022" name="Int. J. Mol. Sci.">
        <title>Draft Genome of Tanacetum Coccineum: Genomic Comparison of Closely Related Tanacetum-Family Plants.</title>
        <authorList>
            <person name="Yamashiro T."/>
            <person name="Shiraishi A."/>
            <person name="Nakayama K."/>
            <person name="Satake H."/>
        </authorList>
    </citation>
    <scope>NUCLEOTIDE SEQUENCE</scope>
</reference>
<proteinExistence type="predicted"/>
<keyword evidence="2" id="KW-1185">Reference proteome</keyword>
<reference evidence="1" key="2">
    <citation type="submission" date="2022-01" db="EMBL/GenBank/DDBJ databases">
        <authorList>
            <person name="Yamashiro T."/>
            <person name="Shiraishi A."/>
            <person name="Satake H."/>
            <person name="Nakayama K."/>
        </authorList>
    </citation>
    <scope>NUCLEOTIDE SEQUENCE</scope>
</reference>
<dbReference type="EMBL" id="BQNB010015883">
    <property type="protein sequence ID" value="GJT45228.1"/>
    <property type="molecule type" value="Genomic_DNA"/>
</dbReference>
<dbReference type="Pfam" id="PF02992">
    <property type="entry name" value="Transposase_21"/>
    <property type="match status" value="1"/>
</dbReference>
<evidence type="ECO:0000313" key="1">
    <source>
        <dbReference type="EMBL" id="GJT45228.1"/>
    </source>
</evidence>
<name>A0ABQ5E325_9ASTR</name>
<dbReference type="InterPro" id="IPR004242">
    <property type="entry name" value="Transposase_21"/>
</dbReference>
<protein>
    <submittedName>
        <fullName evidence="1">Transposon ty3-I gag-pol polyprotein</fullName>
    </submittedName>
</protein>